<proteinExistence type="predicted"/>
<reference evidence="2" key="1">
    <citation type="journal article" date="2024" name="Front. Bioeng. Biotechnol.">
        <title>Genome-scale model development and genomic sequencing of the oleaginous clade Lipomyces.</title>
        <authorList>
            <person name="Czajka J.J."/>
            <person name="Han Y."/>
            <person name="Kim J."/>
            <person name="Mondo S.J."/>
            <person name="Hofstad B.A."/>
            <person name="Robles A."/>
            <person name="Haridas S."/>
            <person name="Riley R."/>
            <person name="LaButti K."/>
            <person name="Pangilinan J."/>
            <person name="Andreopoulos W."/>
            <person name="Lipzen A."/>
            <person name="Yan J."/>
            <person name="Wang M."/>
            <person name="Ng V."/>
            <person name="Grigoriev I.V."/>
            <person name="Spatafora J.W."/>
            <person name="Magnuson J.K."/>
            <person name="Baker S.E."/>
            <person name="Pomraning K.R."/>
        </authorList>
    </citation>
    <scope>NUCLEOTIDE SEQUENCE [LARGE SCALE GENOMIC DNA]</scope>
    <source>
        <strain evidence="2">CBS 10300</strain>
    </source>
</reference>
<accession>A0ACC3TE86</accession>
<protein>
    <submittedName>
        <fullName evidence="1">Uncharacterized protein</fullName>
    </submittedName>
</protein>
<dbReference type="Proteomes" id="UP001489719">
    <property type="component" value="Unassembled WGS sequence"/>
</dbReference>
<evidence type="ECO:0000313" key="2">
    <source>
        <dbReference type="Proteomes" id="UP001489719"/>
    </source>
</evidence>
<sequence>MDLPRGFQSEGILHNTPVASPLYRCITSDDRKKYMIAYRAVTIFPFKHDNNLPDIKVADNKAADNKVPDNKVADNRVPVNKVPIPIPATNCADSVGLMLDEGNNAPQDIEIHAEDIYFYAGSHFHFPGKNVTITANRILCVPNPKSPSSTTIHIDCSGSDAIKHDTSFTVGAGASGSPGYANYNRSHGFWTSGDWMVWINDRRGTWDCKAATTSC</sequence>
<dbReference type="EMBL" id="MU970184">
    <property type="protein sequence ID" value="KAK9319474.1"/>
    <property type="molecule type" value="Genomic_DNA"/>
</dbReference>
<evidence type="ECO:0000313" key="1">
    <source>
        <dbReference type="EMBL" id="KAK9319474.1"/>
    </source>
</evidence>
<keyword evidence="2" id="KW-1185">Reference proteome</keyword>
<organism evidence="1 2">
    <name type="scientific">Lipomyces orientalis</name>
    <dbReference type="NCBI Taxonomy" id="1233043"/>
    <lineage>
        <taxon>Eukaryota</taxon>
        <taxon>Fungi</taxon>
        <taxon>Dikarya</taxon>
        <taxon>Ascomycota</taxon>
        <taxon>Saccharomycotina</taxon>
        <taxon>Lipomycetes</taxon>
        <taxon>Lipomycetales</taxon>
        <taxon>Lipomycetaceae</taxon>
        <taxon>Lipomyces</taxon>
    </lineage>
</organism>
<comment type="caution">
    <text evidence="1">The sequence shown here is derived from an EMBL/GenBank/DDBJ whole genome shotgun (WGS) entry which is preliminary data.</text>
</comment>
<name>A0ACC3TE86_9ASCO</name>
<gene>
    <name evidence="1" type="ORF">V1517DRAFT_332437</name>
</gene>